<dbReference type="STRING" id="398843.A3K89_08595"/>
<gene>
    <name evidence="2" type="ORF">SAMN05421642_101357</name>
</gene>
<keyword evidence="1" id="KW-1133">Transmembrane helix</keyword>
<dbReference type="OrthoDB" id="4485518at2"/>
<keyword evidence="1" id="KW-0812">Transmembrane</keyword>
<dbReference type="EMBL" id="FZOW01000001">
    <property type="protein sequence ID" value="SNS26792.1"/>
    <property type="molecule type" value="Genomic_DNA"/>
</dbReference>
<proteinExistence type="predicted"/>
<protein>
    <recommendedName>
        <fullName evidence="4">Tetratricopeptide repeat-containing protein</fullName>
    </recommendedName>
</protein>
<name>A0A239D3S3_9NOCA</name>
<evidence type="ECO:0000256" key="1">
    <source>
        <dbReference type="SAM" id="Phobius"/>
    </source>
</evidence>
<sequence>MNKATKVLLTIAVMVAILGFYFYLLGRRGFSLIQTGGAVNIGLGVGVILLPIIGLWIVWATLKAGFEHQHLASRIREENLELDVSEMPRMPSGRISREAADELFQQIKGEWEKDPDNWRNSYRLARAYDYAGDRGRARETMKRAVALEREDSASR</sequence>
<dbReference type="RefSeq" id="WP_089242824.1">
    <property type="nucleotide sequence ID" value="NZ_FZOW01000001.1"/>
</dbReference>
<accession>A0A239D3S3</accession>
<keyword evidence="1" id="KW-0472">Membrane</keyword>
<feature type="transmembrane region" description="Helical" evidence="1">
    <location>
        <begin position="7"/>
        <end position="26"/>
    </location>
</feature>
<dbReference type="Proteomes" id="UP000198327">
    <property type="component" value="Unassembled WGS sequence"/>
</dbReference>
<evidence type="ECO:0000313" key="2">
    <source>
        <dbReference type="EMBL" id="SNS26792.1"/>
    </source>
</evidence>
<evidence type="ECO:0000313" key="3">
    <source>
        <dbReference type="Proteomes" id="UP000198327"/>
    </source>
</evidence>
<organism evidence="2 3">
    <name type="scientific">Rhodococcoides kyotonense</name>
    <dbReference type="NCBI Taxonomy" id="398843"/>
    <lineage>
        <taxon>Bacteria</taxon>
        <taxon>Bacillati</taxon>
        <taxon>Actinomycetota</taxon>
        <taxon>Actinomycetes</taxon>
        <taxon>Mycobacteriales</taxon>
        <taxon>Nocardiaceae</taxon>
        <taxon>Rhodococcoides</taxon>
    </lineage>
</organism>
<keyword evidence="3" id="KW-1185">Reference proteome</keyword>
<dbReference type="InterPro" id="IPR011990">
    <property type="entry name" value="TPR-like_helical_dom_sf"/>
</dbReference>
<reference evidence="3" key="1">
    <citation type="submission" date="2017-06" db="EMBL/GenBank/DDBJ databases">
        <authorList>
            <person name="Varghese N."/>
            <person name="Submissions S."/>
        </authorList>
    </citation>
    <scope>NUCLEOTIDE SEQUENCE [LARGE SCALE GENOMIC DNA]</scope>
    <source>
        <strain evidence="3">JCM 23211</strain>
    </source>
</reference>
<dbReference type="SUPFAM" id="SSF48452">
    <property type="entry name" value="TPR-like"/>
    <property type="match status" value="1"/>
</dbReference>
<evidence type="ECO:0008006" key="4">
    <source>
        <dbReference type="Google" id="ProtNLM"/>
    </source>
</evidence>
<feature type="transmembrane region" description="Helical" evidence="1">
    <location>
        <begin position="38"/>
        <end position="62"/>
    </location>
</feature>
<dbReference type="AlphaFoldDB" id="A0A239D3S3"/>